<gene>
    <name evidence="1" type="ORF">G9H61_00880</name>
</gene>
<dbReference type="CDD" id="cd10981">
    <property type="entry name" value="ZnPC_S1P1"/>
    <property type="match status" value="1"/>
</dbReference>
<dbReference type="InterPro" id="IPR008947">
    <property type="entry name" value="PLipase_C/P1_nuclease_dom_sf"/>
</dbReference>
<evidence type="ECO:0000313" key="1">
    <source>
        <dbReference type="EMBL" id="MCZ2473983.1"/>
    </source>
</evidence>
<keyword evidence="2" id="KW-1185">Reference proteome</keyword>
<reference evidence="1 2" key="1">
    <citation type="submission" date="2020-03" db="EMBL/GenBank/DDBJ databases">
        <authorList>
            <person name="Pitt A."/>
            <person name="Hahn M.W."/>
        </authorList>
    </citation>
    <scope>NUCLEOTIDE SEQUENCE [LARGE SCALE GENOMIC DNA]</scope>
    <source>
        <strain evidence="1 2">5A-MARBSE</strain>
    </source>
</reference>
<evidence type="ECO:0000313" key="2">
    <source>
        <dbReference type="Proteomes" id="UP001321186"/>
    </source>
</evidence>
<sequence>MKNPKYLFLLFIPFTLFISSWGFLAHKTLQQVSIYALPDPLGTYFFANQDYLVNQSVRPDVRRNEDKTEDVKHYLDMDAAIFGSNYKTDIPHEYSSAVAKYGLDSLRKEGLVPWEVVRVYGKLVNAFKKEMKDSVLFYAADLGHYVADAHVPLHTTKNHDGQLTGQKGLHALWESLVPEEQLPQYQLAKYQSKPLVYIAKPQDFIFEILMESHAMLPELFQVEKEVTAAIGVEKKHMQVVRNGRTLNYYTKEFIQAYGHRLGDKVQDRMLVSAHRVASFWYSAYKDAGSPSWVNSNTQINKELLLAFEAEKKAWLANSLISDKLLISVKNKRAE</sequence>
<evidence type="ECO:0008006" key="3">
    <source>
        <dbReference type="Google" id="ProtNLM"/>
    </source>
</evidence>
<dbReference type="Proteomes" id="UP001321186">
    <property type="component" value="Unassembled WGS sequence"/>
</dbReference>
<accession>A0ABT4JCK9</accession>
<dbReference type="Gene3D" id="1.10.575.10">
    <property type="entry name" value="P1 Nuclease"/>
    <property type="match status" value="1"/>
</dbReference>
<protein>
    <recommendedName>
        <fullName evidence="3">S1/P1 Nuclease</fullName>
    </recommendedName>
</protein>
<dbReference type="SUPFAM" id="SSF48537">
    <property type="entry name" value="Phospholipase C/P1 nuclease"/>
    <property type="match status" value="1"/>
</dbReference>
<organism evidence="1 2">
    <name type="scientific">Aquirufa ecclesiirivi</name>
    <dbReference type="NCBI Taxonomy" id="2715124"/>
    <lineage>
        <taxon>Bacteria</taxon>
        <taxon>Pseudomonadati</taxon>
        <taxon>Bacteroidota</taxon>
        <taxon>Cytophagia</taxon>
        <taxon>Cytophagales</taxon>
        <taxon>Flectobacillaceae</taxon>
        <taxon>Aquirufa</taxon>
    </lineage>
</organism>
<dbReference type="RefSeq" id="WP_269009208.1">
    <property type="nucleotide sequence ID" value="NZ_JAANOH010000001.1"/>
</dbReference>
<dbReference type="EMBL" id="JAANOH010000001">
    <property type="protein sequence ID" value="MCZ2473983.1"/>
    <property type="molecule type" value="Genomic_DNA"/>
</dbReference>
<name>A0ABT4JCK9_9BACT</name>
<comment type="caution">
    <text evidence="1">The sequence shown here is derived from an EMBL/GenBank/DDBJ whole genome shotgun (WGS) entry which is preliminary data.</text>
</comment>
<proteinExistence type="predicted"/>